<evidence type="ECO:0000256" key="7">
    <source>
        <dbReference type="ARBA" id="ARBA00023014"/>
    </source>
</evidence>
<gene>
    <name evidence="8" type="primary">rnfC</name>
    <name evidence="11" type="ORF">DESUT3_39930</name>
</gene>
<evidence type="ECO:0000313" key="12">
    <source>
        <dbReference type="Proteomes" id="UP001319827"/>
    </source>
</evidence>
<comment type="cofactor">
    <cofactor evidence="8">
        <name>[4Fe-4S] cluster</name>
        <dbReference type="ChEBI" id="CHEBI:49883"/>
    </cofactor>
    <text evidence="8">Binds 2 [4Fe-4S] clusters per subunit.</text>
</comment>
<protein>
    <recommendedName>
        <fullName evidence="8">Ion-translocating oxidoreductase complex subunit C</fullName>
        <ecNumber evidence="8">7.-.-.-</ecNumber>
    </recommendedName>
    <alternativeName>
        <fullName evidence="8">Rnf electron transport complex subunit C</fullName>
    </alternativeName>
</protein>
<evidence type="ECO:0000256" key="6">
    <source>
        <dbReference type="ARBA" id="ARBA00023004"/>
    </source>
</evidence>
<name>A0ABN6E5L6_9BACT</name>
<feature type="binding site" evidence="8">
    <location>
        <position position="375"/>
    </location>
    <ligand>
        <name>[4Fe-4S] cluster</name>
        <dbReference type="ChEBI" id="CHEBI:49883"/>
        <label>2</label>
    </ligand>
</feature>
<dbReference type="PANTHER" id="PTHR43034:SF2">
    <property type="entry name" value="ION-TRANSLOCATING OXIDOREDUCTASE COMPLEX SUBUNIT C"/>
    <property type="match status" value="1"/>
</dbReference>
<dbReference type="InterPro" id="IPR010208">
    <property type="entry name" value="Ion_transpt_RnfC/RsxC"/>
</dbReference>
<organism evidence="11 12">
    <name type="scientific">Desulfuromonas versatilis</name>
    <dbReference type="NCBI Taxonomy" id="2802975"/>
    <lineage>
        <taxon>Bacteria</taxon>
        <taxon>Pseudomonadati</taxon>
        <taxon>Thermodesulfobacteriota</taxon>
        <taxon>Desulfuromonadia</taxon>
        <taxon>Desulfuromonadales</taxon>
        <taxon>Desulfuromonadaceae</taxon>
        <taxon>Desulfuromonas</taxon>
    </lineage>
</organism>
<dbReference type="HAMAP" id="MF_00461">
    <property type="entry name" value="RsxC_RnfC"/>
    <property type="match status" value="1"/>
</dbReference>
<keyword evidence="2 8" id="KW-0004">4Fe-4S</keyword>
<dbReference type="NCBIfam" id="TIGR01945">
    <property type="entry name" value="rnfC"/>
    <property type="match status" value="1"/>
</dbReference>
<dbReference type="InterPro" id="IPR011538">
    <property type="entry name" value="Nuo51_FMN-bd"/>
</dbReference>
<feature type="binding site" evidence="8">
    <location>
        <position position="371"/>
    </location>
    <ligand>
        <name>[4Fe-4S] cluster</name>
        <dbReference type="ChEBI" id="CHEBI:49883"/>
        <label>1</label>
    </ligand>
</feature>
<evidence type="ECO:0000256" key="2">
    <source>
        <dbReference type="ARBA" id="ARBA00022485"/>
    </source>
</evidence>
<comment type="subunit">
    <text evidence="8">The complex is composed of six subunits: RnfA, RnfB, RnfC, RnfD, RnfE and RnfG.</text>
</comment>
<feature type="binding site" evidence="8">
    <location>
        <position position="410"/>
    </location>
    <ligand>
        <name>[4Fe-4S] cluster</name>
        <dbReference type="ChEBI" id="CHEBI:49883"/>
        <label>2</label>
    </ligand>
</feature>
<dbReference type="Gene3D" id="3.40.50.11540">
    <property type="entry name" value="NADH-ubiquinone oxidoreductase 51kDa subunit"/>
    <property type="match status" value="1"/>
</dbReference>
<evidence type="ECO:0000313" key="11">
    <source>
        <dbReference type="EMBL" id="BCR06924.1"/>
    </source>
</evidence>
<keyword evidence="8" id="KW-1278">Translocase</keyword>
<proteinExistence type="inferred from homology"/>
<dbReference type="EMBL" id="AP024355">
    <property type="protein sequence ID" value="BCR06924.1"/>
    <property type="molecule type" value="Genomic_DNA"/>
</dbReference>
<dbReference type="Pfam" id="PF10531">
    <property type="entry name" value="SLBB"/>
    <property type="match status" value="1"/>
</dbReference>
<dbReference type="InterPro" id="IPR019554">
    <property type="entry name" value="Soluble_ligand-bd"/>
</dbReference>
<keyword evidence="4 8" id="KW-0677">Repeat</keyword>
<feature type="binding site" evidence="8">
    <location>
        <position position="407"/>
    </location>
    <ligand>
        <name>[4Fe-4S] cluster</name>
        <dbReference type="ChEBI" id="CHEBI:49883"/>
        <label>2</label>
    </ligand>
</feature>
<evidence type="ECO:0000256" key="4">
    <source>
        <dbReference type="ARBA" id="ARBA00022737"/>
    </source>
</evidence>
<dbReference type="PROSITE" id="PS51379">
    <property type="entry name" value="4FE4S_FER_2"/>
    <property type="match status" value="2"/>
</dbReference>
<evidence type="ECO:0000256" key="5">
    <source>
        <dbReference type="ARBA" id="ARBA00022982"/>
    </source>
</evidence>
<dbReference type="SUPFAM" id="SSF46548">
    <property type="entry name" value="alpha-helical ferredoxin"/>
    <property type="match status" value="1"/>
</dbReference>
<dbReference type="InterPro" id="IPR017900">
    <property type="entry name" value="4Fe4S_Fe_S_CS"/>
</dbReference>
<dbReference type="RefSeq" id="WP_221250299.1">
    <property type="nucleotide sequence ID" value="NZ_AP024355.1"/>
</dbReference>
<dbReference type="EC" id="7.-.-.-" evidence="8"/>
<evidence type="ECO:0000256" key="1">
    <source>
        <dbReference type="ARBA" id="ARBA00022448"/>
    </source>
</evidence>
<evidence type="ECO:0000256" key="3">
    <source>
        <dbReference type="ARBA" id="ARBA00022723"/>
    </source>
</evidence>
<keyword evidence="12" id="KW-1185">Reference proteome</keyword>
<feature type="domain" description="4Fe-4S ferredoxin-type" evidence="10">
    <location>
        <begin position="356"/>
        <end position="385"/>
    </location>
</feature>
<feature type="region of interest" description="Disordered" evidence="9">
    <location>
        <begin position="1"/>
        <end position="22"/>
    </location>
</feature>
<dbReference type="Proteomes" id="UP001319827">
    <property type="component" value="Chromosome"/>
</dbReference>
<comment type="similarity">
    <text evidence="8">Belongs to the 4Fe4S bacterial-type ferredoxin family. RnfC subfamily.</text>
</comment>
<evidence type="ECO:0000256" key="9">
    <source>
        <dbReference type="SAM" id="MobiDB-lite"/>
    </source>
</evidence>
<evidence type="ECO:0000259" key="10">
    <source>
        <dbReference type="PROSITE" id="PS51379"/>
    </source>
</evidence>
<keyword evidence="8" id="KW-1003">Cell membrane</keyword>
<feature type="binding site" evidence="8">
    <location>
        <position position="404"/>
    </location>
    <ligand>
        <name>[4Fe-4S] cluster</name>
        <dbReference type="ChEBI" id="CHEBI:49883"/>
        <label>2</label>
    </ligand>
</feature>
<dbReference type="SUPFAM" id="SSF142019">
    <property type="entry name" value="Nqo1 FMN-binding domain-like"/>
    <property type="match status" value="1"/>
</dbReference>
<dbReference type="PANTHER" id="PTHR43034">
    <property type="entry name" value="ION-TRANSLOCATING OXIDOREDUCTASE COMPLEX SUBUNIT C"/>
    <property type="match status" value="1"/>
</dbReference>
<dbReference type="Gene3D" id="3.30.70.20">
    <property type="match status" value="1"/>
</dbReference>
<keyword evidence="6 8" id="KW-0408">Iron</keyword>
<dbReference type="InterPro" id="IPR026902">
    <property type="entry name" value="RnfC_N"/>
</dbReference>
<keyword evidence="1 8" id="KW-0813">Transport</keyword>
<feature type="binding site" evidence="8">
    <location>
        <position position="368"/>
    </location>
    <ligand>
        <name>[4Fe-4S] cluster</name>
        <dbReference type="ChEBI" id="CHEBI:49883"/>
        <label>1</label>
    </ligand>
</feature>
<comment type="function">
    <text evidence="8">Part of a membrane-bound complex that couples electron transfer with translocation of ions across the membrane.</text>
</comment>
<reference evidence="11 12" key="2">
    <citation type="journal article" date="2021" name="Int. J. Syst. Evol. Microbiol.">
        <title>Isolation and Polyphasic Characterization of Desulfuromonas versatilis sp. Nov., an Electrogenic Bacteria Capable of Versatile Metabolism Isolated from a Graphene Oxide-Reducing Enrichment Culture.</title>
        <authorList>
            <person name="Xie L."/>
            <person name="Yoshida N."/>
            <person name="Ishii S."/>
            <person name="Meng L."/>
        </authorList>
    </citation>
    <scope>NUCLEOTIDE SEQUENCE [LARGE SCALE GENOMIC DNA]</scope>
    <source>
        <strain evidence="11 12">NIT-T3</strain>
    </source>
</reference>
<dbReference type="InterPro" id="IPR017896">
    <property type="entry name" value="4Fe4S_Fe-S-bd"/>
</dbReference>
<feature type="domain" description="4Fe-4S ferredoxin-type" evidence="10">
    <location>
        <begin position="395"/>
        <end position="424"/>
    </location>
</feature>
<keyword evidence="8" id="KW-0472">Membrane</keyword>
<feature type="binding site" evidence="8">
    <location>
        <position position="414"/>
    </location>
    <ligand>
        <name>[4Fe-4S] cluster</name>
        <dbReference type="ChEBI" id="CHEBI:49883"/>
        <label>1</label>
    </ligand>
</feature>
<evidence type="ECO:0000256" key="8">
    <source>
        <dbReference type="HAMAP-Rule" id="MF_00461"/>
    </source>
</evidence>
<accession>A0ABN6E5L6</accession>
<dbReference type="NCBIfam" id="NF003454">
    <property type="entry name" value="PRK05035.1"/>
    <property type="match status" value="1"/>
</dbReference>
<keyword evidence="7 8" id="KW-0411">Iron-sulfur</keyword>
<keyword evidence="3 8" id="KW-0479">Metal-binding</keyword>
<dbReference type="Pfam" id="PF01512">
    <property type="entry name" value="Complex1_51K"/>
    <property type="match status" value="1"/>
</dbReference>
<sequence length="438" mass="46294">MKLKTFPGGLHPPDNKRWSEHKPIETCPLPEELVVPMAQHIGAPAEVCVQKGDLVKKGQVIGQAKGFVSVPVHAPSSGEVVAVEPRLHPSGKALPAVVIRPDGEDRWVEGLEPGDPEALSADQLREKIRAAGIVGMGGATFPAHVKLSPPEGKKIDTLILNGVECEPFLTADHRLMLEQPDDVLAGVDILRKVLGVSRVYIGIEANKPDAIDLMSQACTGRGIEVVPLEVKYPQGAEKQLILAITGREVPSGGLPMDVGVVVQNVGTAAAVADAVLHGRPLVERICTVSGPLVAEPKNLRIRIGTPLAHLVQFCGGVKGEPAKIIMGGPMMGSAQLSLEVPATRGTSGLLLFGAGDVPLRSEGPCIRCGRCVQACPARIMPTTIAAYARLDFISEAEEYGAMDCIECGCCTYICPATLPLVQAIRYAKGAILAKRRKV</sequence>
<dbReference type="Pfam" id="PF13237">
    <property type="entry name" value="Fer4_10"/>
    <property type="match status" value="1"/>
</dbReference>
<dbReference type="Pfam" id="PF13375">
    <property type="entry name" value="RnfC_N"/>
    <property type="match status" value="1"/>
</dbReference>
<dbReference type="PROSITE" id="PS00198">
    <property type="entry name" value="4FE4S_FER_1"/>
    <property type="match status" value="1"/>
</dbReference>
<dbReference type="InterPro" id="IPR037225">
    <property type="entry name" value="Nuo51_FMN-bd_sf"/>
</dbReference>
<feature type="compositionally biased region" description="Basic and acidic residues" evidence="9">
    <location>
        <begin position="13"/>
        <end position="22"/>
    </location>
</feature>
<feature type="binding site" evidence="8">
    <location>
        <position position="365"/>
    </location>
    <ligand>
        <name>[4Fe-4S] cluster</name>
        <dbReference type="ChEBI" id="CHEBI:49883"/>
        <label>1</label>
    </ligand>
</feature>
<comment type="subcellular location">
    <subcellularLocation>
        <location evidence="8">Cell membrane</location>
        <topology evidence="8">Peripheral membrane protein</topology>
    </subcellularLocation>
</comment>
<reference evidence="11 12" key="1">
    <citation type="journal article" date="2016" name="C (Basel)">
        <title>Selective Growth of and Electricity Production by Marine Exoelectrogenic Bacteria in Self-Aggregated Hydrogel of Microbially Reduced Graphene Oxide.</title>
        <authorList>
            <person name="Yoshida N."/>
            <person name="Goto Y."/>
            <person name="Miyata Y."/>
        </authorList>
    </citation>
    <scope>NUCLEOTIDE SEQUENCE [LARGE SCALE GENOMIC DNA]</scope>
    <source>
        <strain evidence="11 12">NIT-T3</strain>
    </source>
</reference>
<keyword evidence="5 8" id="KW-0249">Electron transport</keyword>